<dbReference type="AlphaFoldDB" id="A0A4Z1P0N5"/>
<protein>
    <submittedName>
        <fullName evidence="2">Uncharacterized protein</fullName>
    </submittedName>
</protein>
<dbReference type="EMBL" id="SNSC02000025">
    <property type="protein sequence ID" value="TID13736.1"/>
    <property type="molecule type" value="Genomic_DNA"/>
</dbReference>
<feature type="region of interest" description="Disordered" evidence="1">
    <location>
        <begin position="1"/>
        <end position="20"/>
    </location>
</feature>
<evidence type="ECO:0000313" key="3">
    <source>
        <dbReference type="Proteomes" id="UP000298493"/>
    </source>
</evidence>
<organism evidence="2 3">
    <name type="scientific">Venturia nashicola</name>
    <dbReference type="NCBI Taxonomy" id="86259"/>
    <lineage>
        <taxon>Eukaryota</taxon>
        <taxon>Fungi</taxon>
        <taxon>Dikarya</taxon>
        <taxon>Ascomycota</taxon>
        <taxon>Pezizomycotina</taxon>
        <taxon>Dothideomycetes</taxon>
        <taxon>Pleosporomycetidae</taxon>
        <taxon>Venturiales</taxon>
        <taxon>Venturiaceae</taxon>
        <taxon>Venturia</taxon>
    </lineage>
</organism>
<gene>
    <name evidence="2" type="ORF">E6O75_ATG01714</name>
</gene>
<keyword evidence="3" id="KW-1185">Reference proteome</keyword>
<accession>A0A4Z1P0N5</accession>
<dbReference type="Proteomes" id="UP000298493">
    <property type="component" value="Unassembled WGS sequence"/>
</dbReference>
<proteinExistence type="predicted"/>
<feature type="compositionally biased region" description="Polar residues" evidence="1">
    <location>
        <begin position="7"/>
        <end position="20"/>
    </location>
</feature>
<evidence type="ECO:0000256" key="1">
    <source>
        <dbReference type="SAM" id="MobiDB-lite"/>
    </source>
</evidence>
<comment type="caution">
    <text evidence="2">The sequence shown here is derived from an EMBL/GenBank/DDBJ whole genome shotgun (WGS) entry which is preliminary data.</text>
</comment>
<sequence length="80" mass="9308">MMDRGSSESSNSATFTRKQMPTPIQTTYNVPFDLWPRLQLELEQATRNCKQVGIIRSWTRYRLAMLTVLNVFSSIKNNHT</sequence>
<evidence type="ECO:0000313" key="2">
    <source>
        <dbReference type="EMBL" id="TID13736.1"/>
    </source>
</evidence>
<name>A0A4Z1P0N5_9PEZI</name>
<reference evidence="2 3" key="1">
    <citation type="submission" date="2019-04" db="EMBL/GenBank/DDBJ databases">
        <title>High contiguity whole genome sequence and gene annotation resource for two Venturia nashicola isolates.</title>
        <authorList>
            <person name="Prokchorchik M."/>
            <person name="Won K."/>
            <person name="Lee Y."/>
            <person name="Choi E.D."/>
            <person name="Segonzac C."/>
            <person name="Sohn K.H."/>
        </authorList>
    </citation>
    <scope>NUCLEOTIDE SEQUENCE [LARGE SCALE GENOMIC DNA]</scope>
    <source>
        <strain evidence="2 3">PRI2</strain>
    </source>
</reference>